<dbReference type="PANTHER" id="PTHR13318">
    <property type="entry name" value="PARTNER OF PAIRED, ISOFORM B-RELATED"/>
    <property type="match status" value="1"/>
</dbReference>
<feature type="compositionally biased region" description="Pro residues" evidence="1">
    <location>
        <begin position="773"/>
        <end position="793"/>
    </location>
</feature>
<reference evidence="2 3" key="1">
    <citation type="submission" date="2021-08" db="EMBL/GenBank/DDBJ databases">
        <title>Draft Genome Sequence of Phanerochaete sordida strain YK-624.</title>
        <authorList>
            <person name="Mori T."/>
            <person name="Dohra H."/>
            <person name="Suzuki T."/>
            <person name="Kawagishi H."/>
            <person name="Hirai H."/>
        </authorList>
    </citation>
    <scope>NUCLEOTIDE SEQUENCE [LARGE SCALE GENOMIC DNA]</scope>
    <source>
        <strain evidence="2 3">YK-624</strain>
    </source>
</reference>
<dbReference type="Proteomes" id="UP000703269">
    <property type="component" value="Unassembled WGS sequence"/>
</dbReference>
<feature type="compositionally biased region" description="Low complexity" evidence="1">
    <location>
        <begin position="938"/>
        <end position="974"/>
    </location>
</feature>
<feature type="compositionally biased region" description="Polar residues" evidence="1">
    <location>
        <begin position="209"/>
        <end position="219"/>
    </location>
</feature>
<feature type="region of interest" description="Disordered" evidence="1">
    <location>
        <begin position="267"/>
        <end position="292"/>
    </location>
</feature>
<dbReference type="PANTHER" id="PTHR13318:SF95">
    <property type="entry name" value="F-BOX PROTEIN YLR352W"/>
    <property type="match status" value="1"/>
</dbReference>
<evidence type="ECO:0000313" key="2">
    <source>
        <dbReference type="EMBL" id="GJE86208.1"/>
    </source>
</evidence>
<evidence type="ECO:0000313" key="3">
    <source>
        <dbReference type="Proteomes" id="UP000703269"/>
    </source>
</evidence>
<dbReference type="EMBL" id="BPQB01000003">
    <property type="protein sequence ID" value="GJE86208.1"/>
    <property type="molecule type" value="Genomic_DNA"/>
</dbReference>
<protein>
    <submittedName>
        <fullName evidence="2">Antagonist of mitotic exit network protein, putative</fullName>
    </submittedName>
</protein>
<gene>
    <name evidence="2" type="ORF">PsYK624_022880</name>
</gene>
<dbReference type="Gene3D" id="3.80.10.10">
    <property type="entry name" value="Ribonuclease Inhibitor"/>
    <property type="match status" value="2"/>
</dbReference>
<dbReference type="OrthoDB" id="550575at2759"/>
<proteinExistence type="predicted"/>
<dbReference type="InterPro" id="IPR006553">
    <property type="entry name" value="Leu-rich_rpt_Cys-con_subtyp"/>
</dbReference>
<dbReference type="InterPro" id="IPR032675">
    <property type="entry name" value="LRR_dom_sf"/>
</dbReference>
<dbReference type="AlphaFoldDB" id="A0A9P3FZN2"/>
<feature type="compositionally biased region" description="Low complexity" evidence="1">
    <location>
        <begin position="234"/>
        <end position="248"/>
    </location>
</feature>
<sequence length="993" mass="107429">MSHPHDIDNGGSLFDYDTNERFEPLSLLEDPARAGTPSLFASSHFVRAHFDLDDPPLSRAMSAPSSPEVKGKQAVASTASEPMSIPLSEVAQHEPDVFALSYAGEGSSSSRYDSRLSYAFPPSQHVAFGDVGSVLQVHADGDPNEATGKGKGRELPPTLPPLSFSPTRFSYETEWSSMAGPSSCGSSDSSMGGVESSPGSPSPMGRASDCTSAPSTPALPQTPAIGASRRRTISSVSRHSLRSLSTPSLPRMKVKFATSKGAPGSLARKLLFKKSPPTSPRTPPADLGGSTVSSSVHADLTNLQYLGPGTCAVPWSRDMPSRSPLASPVVETNTVWGVVDSQRVLRGPIPVRTKGRAYSSPLPLPAFSFDDIVPLAPADLYEDSVEEERCYLEELLPHELKLHILVLVVELHQAEYEGWLANGKLSARKTSSSRKQWVGREAGIRELFKLSRISRSFRQLVFDGQLWSQLDLRSFPKLAPSVIVRLAQVAGGFARSLDLTAHGALPSSTLADISHHLAVQSPPSNIGFPHNNLTHINFQGCFSMSSRALHHILLRSPRLQRLYLRGQFAVTNATVELLANHCPRLVVLDLGRCRNMDAEGIRAAAATAVGRGEQIALKELRLSGLKGVNDDMMTALGRAAPFLEVLDLSYTTAHNSAIEAFVSCTEEDTSKLPALHLSARDAGRDPSDSNRYWRRVTSLRHLNLSSCVLLTDHACSHLAHAVPKLEFLELAGIGPELRNDGLVRLLSTTPLIRRLDLEDATEVTDAVLLALTPAPPPPPAPPAPRGAAPPAPEPGHALEHLVLSYANVESDALAELIRRCPRLRTLEADNTRMTGLVLREFVQAMRARKTPDARIVAVDCRSVGEHVVKDLAPQTRPRLGWRSWHARKLAYLDARDKEDLGVGQDECDPARVVVKSFYSWQTVDAVKAAREKKRLAGSRRANNASENSSSSEHASTSSPGRARWWSPSGRRSSGLATPTLLDNADRGEGCTIM</sequence>
<dbReference type="GO" id="GO:0019005">
    <property type="term" value="C:SCF ubiquitin ligase complex"/>
    <property type="evidence" value="ECO:0007669"/>
    <property type="project" value="TreeGrafter"/>
</dbReference>
<accession>A0A9P3FZN2</accession>
<comment type="caution">
    <text evidence="2">The sequence shown here is derived from an EMBL/GenBank/DDBJ whole genome shotgun (WGS) entry which is preliminary data.</text>
</comment>
<feature type="compositionally biased region" description="Basic and acidic residues" evidence="1">
    <location>
        <begin position="983"/>
        <end position="993"/>
    </location>
</feature>
<dbReference type="SMART" id="SM00367">
    <property type="entry name" value="LRR_CC"/>
    <property type="match status" value="5"/>
</dbReference>
<name>A0A9P3FZN2_9APHY</name>
<keyword evidence="3" id="KW-1185">Reference proteome</keyword>
<feature type="region of interest" description="Disordered" evidence="1">
    <location>
        <begin position="137"/>
        <end position="248"/>
    </location>
</feature>
<evidence type="ECO:0000256" key="1">
    <source>
        <dbReference type="SAM" id="MobiDB-lite"/>
    </source>
</evidence>
<feature type="compositionally biased region" description="Low complexity" evidence="1">
    <location>
        <begin position="176"/>
        <end position="205"/>
    </location>
</feature>
<organism evidence="2 3">
    <name type="scientific">Phanerochaete sordida</name>
    <dbReference type="NCBI Taxonomy" id="48140"/>
    <lineage>
        <taxon>Eukaryota</taxon>
        <taxon>Fungi</taxon>
        <taxon>Dikarya</taxon>
        <taxon>Basidiomycota</taxon>
        <taxon>Agaricomycotina</taxon>
        <taxon>Agaricomycetes</taxon>
        <taxon>Polyporales</taxon>
        <taxon>Phanerochaetaceae</taxon>
        <taxon>Phanerochaete</taxon>
    </lineage>
</organism>
<feature type="region of interest" description="Disordered" evidence="1">
    <location>
        <begin position="773"/>
        <end position="794"/>
    </location>
</feature>
<feature type="region of interest" description="Disordered" evidence="1">
    <location>
        <begin position="932"/>
        <end position="993"/>
    </location>
</feature>
<dbReference type="GO" id="GO:0031146">
    <property type="term" value="P:SCF-dependent proteasomal ubiquitin-dependent protein catabolic process"/>
    <property type="evidence" value="ECO:0007669"/>
    <property type="project" value="TreeGrafter"/>
</dbReference>
<dbReference type="SUPFAM" id="SSF52047">
    <property type="entry name" value="RNI-like"/>
    <property type="match status" value="1"/>
</dbReference>